<gene>
    <name evidence="7" type="ORF">R4P48_21575</name>
</gene>
<dbReference type="RefSeq" id="WP_317679455.1">
    <property type="nucleotide sequence ID" value="NZ_JAWLOF010000023.1"/>
</dbReference>
<evidence type="ECO:0000256" key="1">
    <source>
        <dbReference type="ARBA" id="ARBA00007039"/>
    </source>
</evidence>
<comment type="caution">
    <text evidence="7">The sequence shown here is derived from an EMBL/GenBank/DDBJ whole genome shotgun (WGS) entry which is preliminary data.</text>
</comment>
<dbReference type="InterPro" id="IPR029045">
    <property type="entry name" value="ClpP/crotonase-like_dom_sf"/>
</dbReference>
<dbReference type="GO" id="GO:0008233">
    <property type="term" value="F:peptidase activity"/>
    <property type="evidence" value="ECO:0007669"/>
    <property type="project" value="UniProtKB-KW"/>
</dbReference>
<dbReference type="InterPro" id="IPR001907">
    <property type="entry name" value="ClpP"/>
</dbReference>
<dbReference type="Proteomes" id="UP001187066">
    <property type="component" value="Unassembled WGS sequence"/>
</dbReference>
<keyword evidence="2" id="KW-0963">Cytoplasm</keyword>
<sequence length="183" mass="20281">MIHTAHFLCPVNPSTVSLLQNSCLSALAQGATQINIHISSSGGDVTSGFTAYNFLKTLPIPVHCYNISNIDSIANAIFLAGKKRFANHGARFLLHPFQWQFGGMQGVDHERMREWVSSLDHDLDRLVALFHEETAGASELCDWREMIRTSTILNPERAKAFGLIEGVEEAAVANPNTTWWINC</sequence>
<keyword evidence="3 7" id="KW-0645">Protease</keyword>
<comment type="similarity">
    <text evidence="1 6">Belongs to the peptidase S14 family.</text>
</comment>
<dbReference type="EMBL" id="JAWLOF010000023">
    <property type="protein sequence ID" value="MDV7025251.1"/>
    <property type="molecule type" value="Genomic_DNA"/>
</dbReference>
<keyword evidence="8" id="KW-1185">Reference proteome</keyword>
<name>A0ABU4E850_9ENTR</name>
<dbReference type="Gene3D" id="3.90.226.10">
    <property type="entry name" value="2-enoyl-CoA Hydratase, Chain A, domain 1"/>
    <property type="match status" value="1"/>
</dbReference>
<reference evidence="7 8" key="1">
    <citation type="submission" date="2023-10" db="EMBL/GenBank/DDBJ databases">
        <authorList>
            <person name="Dale J."/>
        </authorList>
    </citation>
    <scope>NUCLEOTIDE SEQUENCE [LARGE SCALE GENOMIC DNA]</scope>
    <source>
        <strain evidence="7 8">2023EL-00970</strain>
    </source>
</reference>
<keyword evidence="4" id="KW-0378">Hydrolase</keyword>
<evidence type="ECO:0000313" key="8">
    <source>
        <dbReference type="Proteomes" id="UP001187066"/>
    </source>
</evidence>
<dbReference type="InterPro" id="IPR023562">
    <property type="entry name" value="ClpP/TepA"/>
</dbReference>
<accession>A0ABU4E850</accession>
<dbReference type="Pfam" id="PF00574">
    <property type="entry name" value="CLP_protease"/>
    <property type="match status" value="1"/>
</dbReference>
<organism evidence="7 8">
    <name type="scientific">Atlantibacter subterraneus</name>
    <dbReference type="NCBI Taxonomy" id="255519"/>
    <lineage>
        <taxon>Bacteria</taxon>
        <taxon>Pseudomonadati</taxon>
        <taxon>Pseudomonadota</taxon>
        <taxon>Gammaproteobacteria</taxon>
        <taxon>Enterobacterales</taxon>
        <taxon>Enterobacteriaceae</taxon>
        <taxon>Atlantibacter</taxon>
    </lineage>
</organism>
<evidence type="ECO:0000256" key="3">
    <source>
        <dbReference type="ARBA" id="ARBA00022670"/>
    </source>
</evidence>
<evidence type="ECO:0000256" key="2">
    <source>
        <dbReference type="ARBA" id="ARBA00022490"/>
    </source>
</evidence>
<proteinExistence type="inferred from homology"/>
<keyword evidence="5" id="KW-0720">Serine protease</keyword>
<dbReference type="GO" id="GO:0006508">
    <property type="term" value="P:proteolysis"/>
    <property type="evidence" value="ECO:0007669"/>
    <property type="project" value="UniProtKB-KW"/>
</dbReference>
<evidence type="ECO:0000256" key="5">
    <source>
        <dbReference type="ARBA" id="ARBA00022825"/>
    </source>
</evidence>
<evidence type="ECO:0000313" key="7">
    <source>
        <dbReference type="EMBL" id="MDV7025251.1"/>
    </source>
</evidence>
<protein>
    <recommendedName>
        <fullName evidence="6">ATP-dependent Clp protease proteolytic subunit</fullName>
    </recommendedName>
</protein>
<dbReference type="PANTHER" id="PTHR10381:SF70">
    <property type="entry name" value="ATP-DEPENDENT CLP PROTEASE PROTEOLYTIC SUBUNIT"/>
    <property type="match status" value="1"/>
</dbReference>
<evidence type="ECO:0000256" key="4">
    <source>
        <dbReference type="ARBA" id="ARBA00022801"/>
    </source>
</evidence>
<dbReference type="PRINTS" id="PR00127">
    <property type="entry name" value="CLPPROTEASEP"/>
</dbReference>
<dbReference type="PANTHER" id="PTHR10381">
    <property type="entry name" value="ATP-DEPENDENT CLP PROTEASE PROTEOLYTIC SUBUNIT"/>
    <property type="match status" value="1"/>
</dbReference>
<dbReference type="SUPFAM" id="SSF52096">
    <property type="entry name" value="ClpP/crotonase"/>
    <property type="match status" value="1"/>
</dbReference>
<evidence type="ECO:0000256" key="6">
    <source>
        <dbReference type="RuleBase" id="RU003567"/>
    </source>
</evidence>